<evidence type="ECO:0000313" key="2">
    <source>
        <dbReference type="EMBL" id="RZF32823.1"/>
    </source>
</evidence>
<dbReference type="InParanoid" id="A0A482WH46"/>
<dbReference type="AlphaFoldDB" id="A0A482WH46"/>
<evidence type="ECO:0000313" key="3">
    <source>
        <dbReference type="Proteomes" id="UP000291343"/>
    </source>
</evidence>
<evidence type="ECO:0000256" key="1">
    <source>
        <dbReference type="SAM" id="SignalP"/>
    </source>
</evidence>
<gene>
    <name evidence="2" type="ORF">LSTR_LSTR011469</name>
</gene>
<accession>A0A482WH46</accession>
<feature type="signal peptide" evidence="1">
    <location>
        <begin position="1"/>
        <end position="25"/>
    </location>
</feature>
<keyword evidence="3" id="KW-1185">Reference proteome</keyword>
<dbReference type="SMR" id="A0A482WH46"/>
<organism evidence="2 3">
    <name type="scientific">Laodelphax striatellus</name>
    <name type="common">Small brown planthopper</name>
    <name type="synonym">Delphax striatella</name>
    <dbReference type="NCBI Taxonomy" id="195883"/>
    <lineage>
        <taxon>Eukaryota</taxon>
        <taxon>Metazoa</taxon>
        <taxon>Ecdysozoa</taxon>
        <taxon>Arthropoda</taxon>
        <taxon>Hexapoda</taxon>
        <taxon>Insecta</taxon>
        <taxon>Pterygota</taxon>
        <taxon>Neoptera</taxon>
        <taxon>Paraneoptera</taxon>
        <taxon>Hemiptera</taxon>
        <taxon>Auchenorrhyncha</taxon>
        <taxon>Fulgoroidea</taxon>
        <taxon>Delphacidae</taxon>
        <taxon>Criomorphinae</taxon>
        <taxon>Laodelphax</taxon>
    </lineage>
</organism>
<sequence>MYLFKVILVLAVALLSLFLVTDARAMDPFSYSVDLHSKNQVNSNMRLHYDTQKSQQPTLIILRKRPSSSSFHDDDDDDK</sequence>
<keyword evidence="1" id="KW-0732">Signal</keyword>
<evidence type="ECO:0008006" key="4">
    <source>
        <dbReference type="Google" id="ProtNLM"/>
    </source>
</evidence>
<comment type="caution">
    <text evidence="2">The sequence shown here is derived from an EMBL/GenBank/DDBJ whole genome shotgun (WGS) entry which is preliminary data.</text>
</comment>
<proteinExistence type="predicted"/>
<protein>
    <recommendedName>
        <fullName evidence="4">Transmembrane protein</fullName>
    </recommendedName>
</protein>
<feature type="chain" id="PRO_5019736463" description="Transmembrane protein" evidence="1">
    <location>
        <begin position="26"/>
        <end position="79"/>
    </location>
</feature>
<reference evidence="2 3" key="1">
    <citation type="journal article" date="2017" name="Gigascience">
        <title>Genome sequence of the small brown planthopper, Laodelphax striatellus.</title>
        <authorList>
            <person name="Zhu J."/>
            <person name="Jiang F."/>
            <person name="Wang X."/>
            <person name="Yang P."/>
            <person name="Bao Y."/>
            <person name="Zhao W."/>
            <person name="Wang W."/>
            <person name="Lu H."/>
            <person name="Wang Q."/>
            <person name="Cui N."/>
            <person name="Li J."/>
            <person name="Chen X."/>
            <person name="Luo L."/>
            <person name="Yu J."/>
            <person name="Kang L."/>
            <person name="Cui F."/>
        </authorList>
    </citation>
    <scope>NUCLEOTIDE SEQUENCE [LARGE SCALE GENOMIC DNA]</scope>
    <source>
        <strain evidence="2">Lst14</strain>
    </source>
</reference>
<dbReference type="EMBL" id="QKKF02035878">
    <property type="protein sequence ID" value="RZF32823.1"/>
    <property type="molecule type" value="Genomic_DNA"/>
</dbReference>
<name>A0A482WH46_LAOST</name>
<dbReference type="Proteomes" id="UP000291343">
    <property type="component" value="Unassembled WGS sequence"/>
</dbReference>